<dbReference type="Pfam" id="PF00271">
    <property type="entry name" value="Helicase_C"/>
    <property type="match status" value="1"/>
</dbReference>
<evidence type="ECO:0000313" key="2">
    <source>
        <dbReference type="Proteomes" id="UP000887574"/>
    </source>
</evidence>
<dbReference type="Gene3D" id="3.40.50.300">
    <property type="entry name" value="P-loop containing nucleotide triphosphate hydrolases"/>
    <property type="match status" value="1"/>
</dbReference>
<feature type="domain" description="Helicase C-terminal" evidence="1">
    <location>
        <begin position="43"/>
        <end position="83"/>
    </location>
</feature>
<dbReference type="InterPro" id="IPR027417">
    <property type="entry name" value="P-loop_NTPase"/>
</dbReference>
<keyword evidence="2" id="KW-1185">Reference proteome</keyword>
<sequence length="140" mass="15546">MYSACFLGVDQEPSSSEDDSDVKTVCFVIQHHQNYSFFFAGGQARAEVGSLHSQIIQSQRTASLTRFRSGKIRILICTDVAARVLISLMEIWLKDETGATSRWEEGEYLPSTLKPKFEVFRACLHDVGSSSVSTEGQSVC</sequence>
<dbReference type="InterPro" id="IPR001650">
    <property type="entry name" value="Helicase_C-like"/>
</dbReference>
<protein>
    <submittedName>
        <fullName evidence="3">Helicase C-terminal domain-containing protein</fullName>
    </submittedName>
</protein>
<name>A0A915CQQ4_9BILA</name>
<dbReference type="WBParaSite" id="jg11123">
    <property type="protein sequence ID" value="jg11123"/>
    <property type="gene ID" value="jg11123"/>
</dbReference>
<organism evidence="2 3">
    <name type="scientific">Ditylenchus dipsaci</name>
    <dbReference type="NCBI Taxonomy" id="166011"/>
    <lineage>
        <taxon>Eukaryota</taxon>
        <taxon>Metazoa</taxon>
        <taxon>Ecdysozoa</taxon>
        <taxon>Nematoda</taxon>
        <taxon>Chromadorea</taxon>
        <taxon>Rhabditida</taxon>
        <taxon>Tylenchina</taxon>
        <taxon>Tylenchomorpha</taxon>
        <taxon>Sphaerularioidea</taxon>
        <taxon>Anguinidae</taxon>
        <taxon>Anguininae</taxon>
        <taxon>Ditylenchus</taxon>
    </lineage>
</organism>
<accession>A0A915CQQ4</accession>
<dbReference type="Proteomes" id="UP000887574">
    <property type="component" value="Unplaced"/>
</dbReference>
<dbReference type="AlphaFoldDB" id="A0A915CQQ4"/>
<dbReference type="SUPFAM" id="SSF52540">
    <property type="entry name" value="P-loop containing nucleoside triphosphate hydrolases"/>
    <property type="match status" value="1"/>
</dbReference>
<proteinExistence type="predicted"/>
<reference evidence="3" key="1">
    <citation type="submission" date="2022-11" db="UniProtKB">
        <authorList>
            <consortium name="WormBaseParasite"/>
        </authorList>
    </citation>
    <scope>IDENTIFICATION</scope>
</reference>
<evidence type="ECO:0000313" key="3">
    <source>
        <dbReference type="WBParaSite" id="jg11123"/>
    </source>
</evidence>
<evidence type="ECO:0000259" key="1">
    <source>
        <dbReference type="Pfam" id="PF00271"/>
    </source>
</evidence>